<proteinExistence type="predicted"/>
<dbReference type="InterPro" id="IPR001005">
    <property type="entry name" value="SANT/Myb"/>
</dbReference>
<evidence type="ECO:0000256" key="4">
    <source>
        <dbReference type="SAM" id="MobiDB-lite"/>
    </source>
</evidence>
<dbReference type="VEuPathDB" id="FungiDB:An03g02720"/>
<dbReference type="InterPro" id="IPR009057">
    <property type="entry name" value="Homeodomain-like_sf"/>
</dbReference>
<feature type="compositionally biased region" description="Acidic residues" evidence="4">
    <location>
        <begin position="448"/>
        <end position="459"/>
    </location>
</feature>
<dbReference type="OMA" id="WAHIAKM"/>
<accession>A0A100IRD9</accession>
<dbReference type="PROSITE" id="PS50090">
    <property type="entry name" value="MYB_LIKE"/>
    <property type="match status" value="2"/>
</dbReference>
<evidence type="ECO:0000256" key="3">
    <source>
        <dbReference type="ARBA" id="ARBA00023242"/>
    </source>
</evidence>
<dbReference type="VEuPathDB" id="FungiDB:M747DRAFT_59073"/>
<comment type="caution">
    <text evidence="7">The sequence shown here is derived from an EMBL/GenBank/DDBJ whole genome shotgun (WGS) entry which is preliminary data.</text>
</comment>
<dbReference type="GO" id="GO:0005634">
    <property type="term" value="C:nucleus"/>
    <property type="evidence" value="ECO:0007669"/>
    <property type="project" value="UniProtKB-SubCell"/>
</dbReference>
<dbReference type="SUPFAM" id="SSF46689">
    <property type="entry name" value="Homeodomain-like"/>
    <property type="match status" value="1"/>
</dbReference>
<evidence type="ECO:0000256" key="2">
    <source>
        <dbReference type="ARBA" id="ARBA00023125"/>
    </source>
</evidence>
<name>A0A100IRD9_ASPNG</name>
<feature type="region of interest" description="Disordered" evidence="4">
    <location>
        <begin position="406"/>
        <end position="558"/>
    </location>
</feature>
<organism evidence="7 8">
    <name type="scientific">Aspergillus niger</name>
    <dbReference type="NCBI Taxonomy" id="5061"/>
    <lineage>
        <taxon>Eukaryota</taxon>
        <taxon>Fungi</taxon>
        <taxon>Dikarya</taxon>
        <taxon>Ascomycota</taxon>
        <taxon>Pezizomycotina</taxon>
        <taxon>Eurotiomycetes</taxon>
        <taxon>Eurotiomycetidae</taxon>
        <taxon>Eurotiales</taxon>
        <taxon>Aspergillaceae</taxon>
        <taxon>Aspergillus</taxon>
        <taxon>Aspergillus subgen. Circumdati</taxon>
    </lineage>
</organism>
<comment type="subcellular location">
    <subcellularLocation>
        <location evidence="1">Nucleus</location>
    </subcellularLocation>
</comment>
<evidence type="ECO:0000259" key="5">
    <source>
        <dbReference type="PROSITE" id="PS50090"/>
    </source>
</evidence>
<keyword evidence="2" id="KW-0238">DNA-binding</keyword>
<feature type="compositionally biased region" description="Basic and acidic residues" evidence="4">
    <location>
        <begin position="163"/>
        <end position="189"/>
    </location>
</feature>
<feature type="domain" description="HTH myb-type" evidence="6">
    <location>
        <begin position="281"/>
        <end position="326"/>
    </location>
</feature>
<feature type="compositionally biased region" description="Basic and acidic residues" evidence="4">
    <location>
        <begin position="106"/>
        <end position="115"/>
    </location>
</feature>
<feature type="compositionally biased region" description="Basic and acidic residues" evidence="4">
    <location>
        <begin position="496"/>
        <end position="505"/>
    </location>
</feature>
<dbReference type="CDD" id="cd00167">
    <property type="entry name" value="SANT"/>
    <property type="match status" value="1"/>
</dbReference>
<gene>
    <name evidence="7" type="ORF">ABL_08608</name>
</gene>
<dbReference type="Pfam" id="PF13921">
    <property type="entry name" value="Myb_DNA-bind_6"/>
    <property type="match status" value="1"/>
</dbReference>
<evidence type="ECO:0000313" key="8">
    <source>
        <dbReference type="Proteomes" id="UP000068243"/>
    </source>
</evidence>
<evidence type="ECO:0000256" key="1">
    <source>
        <dbReference type="ARBA" id="ARBA00004123"/>
    </source>
</evidence>
<evidence type="ECO:0000259" key="6">
    <source>
        <dbReference type="PROSITE" id="PS51294"/>
    </source>
</evidence>
<sequence length="558" mass="63071">MGDSTSQYTSPGRKNAPEDSEEENRSELEIPSTPITPLNGAKQKLQINNTTSGRKRRALDNTTGDRNISPASPKTSLSSRHNTSTDRPSKRKKVRESKGSQIQNGKADKATHKPDVLTQDVPSTSPSPGTEDLIAPDPGSKDQEKGSAQEESEANLNTTSKQPSEKFKGLVDFKKGKRGSDASKGKENKSTGFFTPEEVKALESFKLDFCTTHGMASDTFDLMIQHSERDKSNPFPCPTDITTKVAFWKNIYEIIPHRDKRSVYRFMRRHFQCTNQKPHYWTAEQDDELILLHERHGPRWAHIAKMIGRSDDDVIQRWRNHLEHRQTMNRGPWSEWEVGALLQYLQDWWTHMKNLGHEVGRDIYEIDESKISWGEISNRMENCRSRQQCGDKFRKIRRKVLTRRSMGNPDAFYDPVVEAKPPKRRGKSKSITPSQSQSNKHFKSSEYVDSDDESGEEGTETDKISSMDRSTSKTDDSSSLRSLETAPKKLNNPVHSQEDSDRPDPDTSISGSEESNSESEAEKSISDNDTGSTRSVQSSGKEQSSGHKGIGSLKRQRR</sequence>
<feature type="domain" description="Myb-like" evidence="5">
    <location>
        <begin position="325"/>
        <end position="397"/>
    </location>
</feature>
<dbReference type="OrthoDB" id="39591at2759"/>
<reference evidence="8" key="1">
    <citation type="journal article" date="2016" name="Genome Announc.">
        <title>Draft genome sequence of Aspergillus niger strain An76.</title>
        <authorList>
            <person name="Gong W."/>
            <person name="Cheng Z."/>
            <person name="Zhang H."/>
            <person name="Liu L."/>
            <person name="Gao P."/>
            <person name="Wang L."/>
        </authorList>
    </citation>
    <scope>NUCLEOTIDE SEQUENCE [LARGE SCALE GENOMIC DNA]</scope>
    <source>
        <strain evidence="8">An76</strain>
    </source>
</reference>
<keyword evidence="3" id="KW-0539">Nucleus</keyword>
<dbReference type="InterPro" id="IPR017930">
    <property type="entry name" value="Myb_dom"/>
</dbReference>
<dbReference type="InterPro" id="IPR051651">
    <property type="entry name" value="DMTF1_DNA-bind_reg"/>
</dbReference>
<feature type="domain" description="Myb-like" evidence="5">
    <location>
        <begin position="281"/>
        <end position="322"/>
    </location>
</feature>
<dbReference type="PROSITE" id="PS51294">
    <property type="entry name" value="HTH_MYB"/>
    <property type="match status" value="1"/>
</dbReference>
<dbReference type="SMART" id="SM00717">
    <property type="entry name" value="SANT"/>
    <property type="match status" value="3"/>
</dbReference>
<dbReference type="Gene3D" id="1.10.10.60">
    <property type="entry name" value="Homeodomain-like"/>
    <property type="match status" value="1"/>
</dbReference>
<feature type="region of interest" description="Disordered" evidence="4">
    <location>
        <begin position="1"/>
        <end position="191"/>
    </location>
</feature>
<dbReference type="VEuPathDB" id="FungiDB:ASPNIDRAFT2_1109552"/>
<feature type="compositionally biased region" description="Polar residues" evidence="4">
    <location>
        <begin position="429"/>
        <end position="439"/>
    </location>
</feature>
<dbReference type="AlphaFoldDB" id="A0A100IRD9"/>
<feature type="compositionally biased region" description="Polar residues" evidence="4">
    <location>
        <begin position="1"/>
        <end position="12"/>
    </location>
</feature>
<feature type="compositionally biased region" description="Basic and acidic residues" evidence="4">
    <location>
        <begin position="460"/>
        <end position="478"/>
    </location>
</feature>
<dbReference type="Proteomes" id="UP000068243">
    <property type="component" value="Unassembled WGS sequence"/>
</dbReference>
<evidence type="ECO:0000313" key="7">
    <source>
        <dbReference type="EMBL" id="GAQ45947.1"/>
    </source>
</evidence>
<dbReference type="PANTHER" id="PTHR46380">
    <property type="entry name" value="CYCLIN-D-BINDING MYB-LIKE TRANSCRIPTION FACTOR 1"/>
    <property type="match status" value="1"/>
</dbReference>
<feature type="compositionally biased region" description="Polar residues" evidence="4">
    <location>
        <begin position="60"/>
        <end position="82"/>
    </location>
</feature>
<feature type="compositionally biased region" description="Basic and acidic residues" evidence="4">
    <location>
        <begin position="139"/>
        <end position="148"/>
    </location>
</feature>
<dbReference type="VEuPathDB" id="FungiDB:ATCC64974_84370"/>
<dbReference type="PANTHER" id="PTHR46380:SF2">
    <property type="entry name" value="CYCLIN-D-BINDING MYB-LIKE TRANSCRIPTION FACTOR 1"/>
    <property type="match status" value="1"/>
</dbReference>
<dbReference type="GO" id="GO:0003700">
    <property type="term" value="F:DNA-binding transcription factor activity"/>
    <property type="evidence" value="ECO:0007669"/>
    <property type="project" value="TreeGrafter"/>
</dbReference>
<dbReference type="GO" id="GO:0000976">
    <property type="term" value="F:transcription cis-regulatory region binding"/>
    <property type="evidence" value="ECO:0007669"/>
    <property type="project" value="TreeGrafter"/>
</dbReference>
<protein>
    <submittedName>
        <fullName evidence="7">Uncharacterized protein</fullName>
    </submittedName>
</protein>
<feature type="compositionally biased region" description="Polar residues" evidence="4">
    <location>
        <begin position="527"/>
        <end position="543"/>
    </location>
</feature>
<dbReference type="EMBL" id="BCMY01000018">
    <property type="protein sequence ID" value="GAQ45947.1"/>
    <property type="molecule type" value="Genomic_DNA"/>
</dbReference>